<reference evidence="1 2" key="1">
    <citation type="journal article" date="2006" name="Nature">
        <title>Insights from the genome of the biotrophic fungal plant pathogen Ustilago maydis.</title>
        <authorList>
            <person name="Kamper J."/>
            <person name="Kahmann R."/>
            <person name="Bolker M."/>
            <person name="Ma L.J."/>
            <person name="Brefort T."/>
            <person name="Saville B.J."/>
            <person name="Banuett F."/>
            <person name="Kronstad J.W."/>
            <person name="Gold S.E."/>
            <person name="Muller O."/>
            <person name="Perlin M.H."/>
            <person name="Wosten H.A."/>
            <person name="de Vries R."/>
            <person name="Ruiz-Herrera J."/>
            <person name="Reynaga-Pena C.G."/>
            <person name="Snetselaar K."/>
            <person name="McCann M."/>
            <person name="Perez-Martin J."/>
            <person name="Feldbrugge M."/>
            <person name="Basse C.W."/>
            <person name="Steinberg G."/>
            <person name="Ibeas J.I."/>
            <person name="Holloman W."/>
            <person name="Guzman P."/>
            <person name="Farman M."/>
            <person name="Stajich J.E."/>
            <person name="Sentandreu R."/>
            <person name="Gonzalez-Prieto J.M."/>
            <person name="Kennell J.C."/>
            <person name="Molina L."/>
            <person name="Schirawski J."/>
            <person name="Mendoza-Mendoza A."/>
            <person name="Greilinger D."/>
            <person name="Munch K."/>
            <person name="Rossel N."/>
            <person name="Scherer M."/>
            <person name="Vranes M."/>
            <person name="Ladendorf O."/>
            <person name="Vincon V."/>
            <person name="Fuchs U."/>
            <person name="Sandrock B."/>
            <person name="Meng S."/>
            <person name="Ho E.C."/>
            <person name="Cahill M.J."/>
            <person name="Boyce K.J."/>
            <person name="Klose J."/>
            <person name="Klosterman S.J."/>
            <person name="Deelstra H.J."/>
            <person name="Ortiz-Castellanos L."/>
            <person name="Li W."/>
            <person name="Sanchez-Alonso P."/>
            <person name="Schreier P.H."/>
            <person name="Hauser-Hahn I."/>
            <person name="Vaupel M."/>
            <person name="Koopmann E."/>
            <person name="Friedrich G."/>
            <person name="Voss H."/>
            <person name="Schluter T."/>
            <person name="Margolis J."/>
            <person name="Platt D."/>
            <person name="Swimmer C."/>
            <person name="Gnirke A."/>
            <person name="Chen F."/>
            <person name="Vysotskaia V."/>
            <person name="Mannhaupt G."/>
            <person name="Guldener U."/>
            <person name="Munsterkotter M."/>
            <person name="Haase D."/>
            <person name="Oesterheld M."/>
            <person name="Mewes H.W."/>
            <person name="Mauceli E.W."/>
            <person name="DeCaprio D."/>
            <person name="Wade C.M."/>
            <person name="Butler J."/>
            <person name="Young S."/>
            <person name="Jaffe D.B."/>
            <person name="Calvo S."/>
            <person name="Nusbaum C."/>
            <person name="Galagan J."/>
            <person name="Birren B.W."/>
        </authorList>
    </citation>
    <scope>NUCLEOTIDE SEQUENCE [LARGE SCALE GENOMIC DNA]</scope>
    <source>
        <strain evidence="2">DSM 14603 / FGSC 9021 / UM521</strain>
    </source>
</reference>
<dbReference type="InParanoid" id="A0A0D1CBQ0"/>
<protein>
    <submittedName>
        <fullName evidence="1">Uncharacterized protein</fullName>
    </submittedName>
</protein>
<dbReference type="EMBL" id="CM003142">
    <property type="protein sequence ID" value="KIS70642.1"/>
    <property type="molecule type" value="Genomic_DNA"/>
</dbReference>
<dbReference type="VEuPathDB" id="FungiDB:UMAG_11900"/>
<proteinExistence type="predicted"/>
<evidence type="ECO:0000313" key="1">
    <source>
        <dbReference type="EMBL" id="KIS70642.1"/>
    </source>
</evidence>
<evidence type="ECO:0000313" key="2">
    <source>
        <dbReference type="Proteomes" id="UP000000561"/>
    </source>
</evidence>
<keyword evidence="2" id="KW-1185">Reference proteome</keyword>
<dbReference type="GeneID" id="23567714"/>
<dbReference type="RefSeq" id="XP_011388116.1">
    <property type="nucleotide sequence ID" value="XM_011389814.1"/>
</dbReference>
<gene>
    <name evidence="1" type="ORF">UMAG_11900</name>
</gene>
<organism evidence="1 2">
    <name type="scientific">Mycosarcoma maydis</name>
    <name type="common">Corn smut fungus</name>
    <name type="synonym">Ustilago maydis</name>
    <dbReference type="NCBI Taxonomy" id="5270"/>
    <lineage>
        <taxon>Eukaryota</taxon>
        <taxon>Fungi</taxon>
        <taxon>Dikarya</taxon>
        <taxon>Basidiomycota</taxon>
        <taxon>Ustilaginomycotina</taxon>
        <taxon>Ustilaginomycetes</taxon>
        <taxon>Ustilaginales</taxon>
        <taxon>Ustilaginaceae</taxon>
        <taxon>Mycosarcoma</taxon>
    </lineage>
</organism>
<name>A0A0D1CBQ0_MYCMD</name>
<dbReference type="AlphaFoldDB" id="A0A0D1CBQ0"/>
<dbReference type="Proteomes" id="UP000000561">
    <property type="component" value="Chromosome 3"/>
</dbReference>
<accession>A0A0D1CBQ0</accession>
<dbReference type="KEGG" id="uma:UMAG_11900"/>
<sequence length="81" mass="9196">MSHSKRDQIGPCFLPTDVEVHFFLSAATILRDESQRSGNAENAKQDSSSCRAVPSCRTQFWFMVQLSSLCHTTTCFHLNRM</sequence>